<reference evidence="3" key="1">
    <citation type="journal article" date="2019" name="Int. J. Syst. Evol. Microbiol.">
        <title>The Global Catalogue of Microorganisms (GCM) 10K type strain sequencing project: providing services to taxonomists for standard genome sequencing and annotation.</title>
        <authorList>
            <consortium name="The Broad Institute Genomics Platform"/>
            <consortium name="The Broad Institute Genome Sequencing Center for Infectious Disease"/>
            <person name="Wu L."/>
            <person name="Ma J."/>
        </authorList>
    </citation>
    <scope>NUCLEOTIDE SEQUENCE [LARGE SCALE GENOMIC DNA]</scope>
    <source>
        <strain evidence="3">CGMCC 1.15288</strain>
    </source>
</reference>
<dbReference type="EMBL" id="BMIA01000001">
    <property type="protein sequence ID" value="GGH20398.1"/>
    <property type="molecule type" value="Genomic_DNA"/>
</dbReference>
<name>A0ABQ1YCL5_9BACT</name>
<feature type="chain" id="PRO_5047045073" evidence="1">
    <location>
        <begin position="25"/>
        <end position="83"/>
    </location>
</feature>
<organism evidence="2 3">
    <name type="scientific">Dyadobacter endophyticus</name>
    <dbReference type="NCBI Taxonomy" id="1749036"/>
    <lineage>
        <taxon>Bacteria</taxon>
        <taxon>Pseudomonadati</taxon>
        <taxon>Bacteroidota</taxon>
        <taxon>Cytophagia</taxon>
        <taxon>Cytophagales</taxon>
        <taxon>Spirosomataceae</taxon>
        <taxon>Dyadobacter</taxon>
    </lineage>
</organism>
<evidence type="ECO:0000256" key="1">
    <source>
        <dbReference type="SAM" id="SignalP"/>
    </source>
</evidence>
<evidence type="ECO:0000313" key="3">
    <source>
        <dbReference type="Proteomes" id="UP000600214"/>
    </source>
</evidence>
<gene>
    <name evidence="2" type="ORF">GCM10007423_00790</name>
</gene>
<accession>A0ABQ1YCL5</accession>
<sequence length="83" mass="9289">MGSAQKVKIWMVSLWALLYQDAFATAQNPDRLIYMGDTLSIFANPLEELYKTDSLRPQFFANKRGCITTGPKLLSCATAPLVF</sequence>
<protein>
    <submittedName>
        <fullName evidence="2">Uncharacterized protein</fullName>
    </submittedName>
</protein>
<feature type="signal peptide" evidence="1">
    <location>
        <begin position="1"/>
        <end position="24"/>
    </location>
</feature>
<comment type="caution">
    <text evidence="2">The sequence shown here is derived from an EMBL/GenBank/DDBJ whole genome shotgun (WGS) entry which is preliminary data.</text>
</comment>
<keyword evidence="1" id="KW-0732">Signal</keyword>
<proteinExistence type="predicted"/>
<evidence type="ECO:0000313" key="2">
    <source>
        <dbReference type="EMBL" id="GGH20398.1"/>
    </source>
</evidence>
<dbReference type="Proteomes" id="UP000600214">
    <property type="component" value="Unassembled WGS sequence"/>
</dbReference>
<keyword evidence="3" id="KW-1185">Reference proteome</keyword>